<reference evidence="3" key="2">
    <citation type="journal article" date="2016" name="Sci. Rep.">
        <title>Dictyocaulus viviparus genome, variome and transcriptome elucidate lungworm biology and support future intervention.</title>
        <authorList>
            <person name="McNulty S.N."/>
            <person name="Strube C."/>
            <person name="Rosa B.A."/>
            <person name="Martin J.C."/>
            <person name="Tyagi R."/>
            <person name="Choi Y.J."/>
            <person name="Wang Q."/>
            <person name="Hallsworth Pepin K."/>
            <person name="Zhang X."/>
            <person name="Ozersky P."/>
            <person name="Wilson R.K."/>
            <person name="Sternberg P.W."/>
            <person name="Gasser R.B."/>
            <person name="Mitreva M."/>
        </authorList>
    </citation>
    <scope>NUCLEOTIDE SEQUENCE [LARGE SCALE GENOMIC DNA]</scope>
    <source>
        <strain evidence="3">HannoverDv2000</strain>
    </source>
</reference>
<dbReference type="GO" id="GO:0007399">
    <property type="term" value="P:nervous system development"/>
    <property type="evidence" value="ECO:0007669"/>
    <property type="project" value="TreeGrafter"/>
</dbReference>
<feature type="domain" description="DH" evidence="1">
    <location>
        <begin position="71"/>
        <end position="259"/>
    </location>
</feature>
<protein>
    <submittedName>
        <fullName evidence="2">RhoGEF domain protein</fullName>
    </submittedName>
</protein>
<dbReference type="GO" id="GO:0005634">
    <property type="term" value="C:nucleus"/>
    <property type="evidence" value="ECO:0007669"/>
    <property type="project" value="InterPro"/>
</dbReference>
<evidence type="ECO:0000313" key="3">
    <source>
        <dbReference type="Proteomes" id="UP000053766"/>
    </source>
</evidence>
<dbReference type="SUPFAM" id="SSF48065">
    <property type="entry name" value="DBL homology domain (DH-domain)"/>
    <property type="match status" value="1"/>
</dbReference>
<gene>
    <name evidence="2" type="ORF">DICVIV_08228</name>
</gene>
<evidence type="ECO:0000313" key="2">
    <source>
        <dbReference type="EMBL" id="KJH45721.1"/>
    </source>
</evidence>
<dbReference type="GO" id="GO:0000281">
    <property type="term" value="P:mitotic cytokinesis"/>
    <property type="evidence" value="ECO:0007669"/>
    <property type="project" value="TreeGrafter"/>
</dbReference>
<dbReference type="STRING" id="29172.A0A0D8XTN7"/>
<dbReference type="Proteomes" id="UP000053766">
    <property type="component" value="Unassembled WGS sequence"/>
</dbReference>
<dbReference type="GO" id="GO:0005096">
    <property type="term" value="F:GTPase activator activity"/>
    <property type="evidence" value="ECO:0007669"/>
    <property type="project" value="InterPro"/>
</dbReference>
<accession>A0A0D8XTN7</accession>
<dbReference type="PANTHER" id="PTHR16777:SF2">
    <property type="entry name" value="PROTEIN ECT2"/>
    <property type="match status" value="1"/>
</dbReference>
<dbReference type="AlphaFoldDB" id="A0A0D8XTN7"/>
<sequence>MMNGTLTSRHSFRRRTMAETIPRSWKYSTLHQTQQLSDTICIEESATQLDIDAYGTDSMVNTMLINGATDEKFRICQEMYTTERHYIDNLKLLLMVKDALLDRVDKRRPVMKQPEILLIFGKIQAIVNLHEKISEKLGDLIENWDETMCNVAKIWTEASSELLRIYPSYSNYCDTAIKMLHDACQQDPKVKAFIEDQEKNPLFQRQRIVDIMMNPVQRLPSVKLLLQNLEKRERHRGECDQNREAIKAVGKVLSRSNSIRENSDAYILHLNLVNEIENLPANLVKHSHFVLDSLEVRWICSMNKLKIKRSDTIRLTLFSDSTVLICKKCRVFGEKTWLGRSSITKTMLKTLKKPYKFIMQYKAEQFRSVAFIYCSRLKEKIGPVERTSLCCWKLRDSLGDSAWFVEVDYTLMENFSTLLNDIIMRNADGRRLDFNAKMKFSEVPNECGRVIKEELKNLGFKPKDDEEDQVKAQKGTRIKTITQRLGLDTVKDERFFSNALTGGTMTKRDHAVKIEFG</sequence>
<dbReference type="PROSITE" id="PS50010">
    <property type="entry name" value="DH_2"/>
    <property type="match status" value="1"/>
</dbReference>
<proteinExistence type="predicted"/>
<dbReference type="EMBL" id="KN716390">
    <property type="protein sequence ID" value="KJH45721.1"/>
    <property type="molecule type" value="Genomic_DNA"/>
</dbReference>
<dbReference type="InterPro" id="IPR035899">
    <property type="entry name" value="DBL_dom_sf"/>
</dbReference>
<name>A0A0D8XTN7_DICVI</name>
<keyword evidence="3" id="KW-1185">Reference proteome</keyword>
<dbReference type="InterPro" id="IPR000219">
    <property type="entry name" value="DH_dom"/>
</dbReference>
<dbReference type="SMART" id="SM00325">
    <property type="entry name" value="RhoGEF"/>
    <property type="match status" value="1"/>
</dbReference>
<dbReference type="Gene3D" id="1.20.900.10">
    <property type="entry name" value="Dbl homology (DH) domain"/>
    <property type="match status" value="1"/>
</dbReference>
<dbReference type="InterPro" id="IPR026817">
    <property type="entry name" value="Ect2"/>
</dbReference>
<dbReference type="GO" id="GO:2000431">
    <property type="term" value="P:regulation of cytokinesis, actomyosin contractile ring assembly"/>
    <property type="evidence" value="ECO:0007669"/>
    <property type="project" value="InterPro"/>
</dbReference>
<reference evidence="2 3" key="1">
    <citation type="submission" date="2013-11" db="EMBL/GenBank/DDBJ databases">
        <title>Draft genome of the bovine lungworm Dictyocaulus viviparus.</title>
        <authorList>
            <person name="Mitreva M."/>
        </authorList>
    </citation>
    <scope>NUCLEOTIDE SEQUENCE [LARGE SCALE GENOMIC DNA]</scope>
    <source>
        <strain evidence="2 3">HannoverDv2000</strain>
    </source>
</reference>
<dbReference type="CDD" id="cd00160">
    <property type="entry name" value="RhoGEF"/>
    <property type="match status" value="1"/>
</dbReference>
<dbReference type="Pfam" id="PF00621">
    <property type="entry name" value="RhoGEF"/>
    <property type="match status" value="1"/>
</dbReference>
<evidence type="ECO:0000259" key="1">
    <source>
        <dbReference type="PROSITE" id="PS50010"/>
    </source>
</evidence>
<dbReference type="GO" id="GO:0005085">
    <property type="term" value="F:guanyl-nucleotide exchange factor activity"/>
    <property type="evidence" value="ECO:0007669"/>
    <property type="project" value="InterPro"/>
</dbReference>
<dbReference type="OrthoDB" id="9997817at2759"/>
<organism evidence="2 3">
    <name type="scientific">Dictyocaulus viviparus</name>
    <name type="common">Bovine lungworm</name>
    <dbReference type="NCBI Taxonomy" id="29172"/>
    <lineage>
        <taxon>Eukaryota</taxon>
        <taxon>Metazoa</taxon>
        <taxon>Ecdysozoa</taxon>
        <taxon>Nematoda</taxon>
        <taxon>Chromadorea</taxon>
        <taxon>Rhabditida</taxon>
        <taxon>Rhabditina</taxon>
        <taxon>Rhabditomorpha</taxon>
        <taxon>Strongyloidea</taxon>
        <taxon>Metastrongylidae</taxon>
        <taxon>Dictyocaulus</taxon>
    </lineage>
</organism>
<dbReference type="PANTHER" id="PTHR16777">
    <property type="entry name" value="PROTEIN ECT2"/>
    <property type="match status" value="1"/>
</dbReference>
<dbReference type="GO" id="GO:0005938">
    <property type="term" value="C:cell cortex"/>
    <property type="evidence" value="ECO:0007669"/>
    <property type="project" value="TreeGrafter"/>
</dbReference>